<evidence type="ECO:0000313" key="2">
    <source>
        <dbReference type="EMBL" id="EAS01981.2"/>
    </source>
</evidence>
<dbReference type="KEGG" id="tet:TTHERM_00499680"/>
<dbReference type="EMBL" id="GG662548">
    <property type="protein sequence ID" value="EAS01981.2"/>
    <property type="molecule type" value="Genomic_DNA"/>
</dbReference>
<accession>I7MGS5</accession>
<gene>
    <name evidence="2" type="ORF">TTHERM_00499680</name>
</gene>
<dbReference type="GeneID" id="7838193"/>
<organism evidence="2 3">
    <name type="scientific">Tetrahymena thermophila (strain SB210)</name>
    <dbReference type="NCBI Taxonomy" id="312017"/>
    <lineage>
        <taxon>Eukaryota</taxon>
        <taxon>Sar</taxon>
        <taxon>Alveolata</taxon>
        <taxon>Ciliophora</taxon>
        <taxon>Intramacronucleata</taxon>
        <taxon>Oligohymenophorea</taxon>
        <taxon>Hymenostomatida</taxon>
        <taxon>Tetrahymenina</taxon>
        <taxon>Tetrahymenidae</taxon>
        <taxon>Tetrahymena</taxon>
    </lineage>
</organism>
<dbReference type="AlphaFoldDB" id="I7MGS5"/>
<proteinExistence type="predicted"/>
<sequence>MDLEINNKYQGQSNQYCSQQNYYYSDESNLNHDDYGIEKEEDLYKNNNQQQVYLNKSINLGNYQIQNNHFFLPNIFQNENEKCQIQLQQTELRGQNSSNSNYNSQLTNNQITNSYRNEEQSLSCFSQISTSNLSQNNYENILSINNANIDNLSNQNSSQLSQTILNEAQKNFEQQNSNSGSQLNNSSQTQDKQISQKQLKQVDLVAVPLLKNLRQRELFLIYGEILIELDNIFEMNILERNSGYNFFKQVESVKIRQDNSYVEIIFDTFAEPLRDFRFLIDRIRTIPDQKAYDLSKIIEQYQNLVEKQLAEDEVNKSKYTQELIHQRNLYCQQKSEELISMLDENANVFYYQCKINTKTFEPINFKQGYSRKLAWVFGCSPEVLQMLYMRYGQLDFTKCASKIEMTMQKVLSNFSDMFKERFMRENNYQQKEKSINNLVSQNIMEFEMQTIDDLFIPLTSIISRISLSQEFDELHGIKGLMPECLLIADIKIDIRYMHMLIKHRCEQLPTVDHYIKSFVNSHKICENEEYYEQSKQFLEKYYPKDDDQGKMMIKPKFKKNNINSFNNQNKVSEETLNQIYQILTNRM</sequence>
<dbReference type="InParanoid" id="I7MGS5"/>
<feature type="region of interest" description="Disordered" evidence="1">
    <location>
        <begin position="173"/>
        <end position="192"/>
    </location>
</feature>
<reference evidence="3" key="1">
    <citation type="journal article" date="2006" name="PLoS Biol.">
        <title>Macronuclear genome sequence of the ciliate Tetrahymena thermophila, a model eukaryote.</title>
        <authorList>
            <person name="Eisen J.A."/>
            <person name="Coyne R.S."/>
            <person name="Wu M."/>
            <person name="Wu D."/>
            <person name="Thiagarajan M."/>
            <person name="Wortman J.R."/>
            <person name="Badger J.H."/>
            <person name="Ren Q."/>
            <person name="Amedeo P."/>
            <person name="Jones K.M."/>
            <person name="Tallon L.J."/>
            <person name="Delcher A.L."/>
            <person name="Salzberg S.L."/>
            <person name="Silva J.C."/>
            <person name="Haas B.J."/>
            <person name="Majoros W.H."/>
            <person name="Farzad M."/>
            <person name="Carlton J.M."/>
            <person name="Smith R.K. Jr."/>
            <person name="Garg J."/>
            <person name="Pearlman R.E."/>
            <person name="Karrer K.M."/>
            <person name="Sun L."/>
            <person name="Manning G."/>
            <person name="Elde N.C."/>
            <person name="Turkewitz A.P."/>
            <person name="Asai D.J."/>
            <person name="Wilkes D.E."/>
            <person name="Wang Y."/>
            <person name="Cai H."/>
            <person name="Collins K."/>
            <person name="Stewart B.A."/>
            <person name="Lee S.R."/>
            <person name="Wilamowska K."/>
            <person name="Weinberg Z."/>
            <person name="Ruzzo W.L."/>
            <person name="Wloga D."/>
            <person name="Gaertig J."/>
            <person name="Frankel J."/>
            <person name="Tsao C.-C."/>
            <person name="Gorovsky M.A."/>
            <person name="Keeling P.J."/>
            <person name="Waller R.F."/>
            <person name="Patron N.J."/>
            <person name="Cherry J.M."/>
            <person name="Stover N.A."/>
            <person name="Krieger C.J."/>
            <person name="del Toro C."/>
            <person name="Ryder H.F."/>
            <person name="Williamson S.C."/>
            <person name="Barbeau R.A."/>
            <person name="Hamilton E.P."/>
            <person name="Orias E."/>
        </authorList>
    </citation>
    <scope>NUCLEOTIDE SEQUENCE [LARGE SCALE GENOMIC DNA]</scope>
    <source>
        <strain evidence="3">SB210</strain>
    </source>
</reference>
<dbReference type="RefSeq" id="XP_001022226.2">
    <property type="nucleotide sequence ID" value="XM_001022226.3"/>
</dbReference>
<protein>
    <submittedName>
        <fullName evidence="2">Uncharacterized protein</fullName>
    </submittedName>
</protein>
<feature type="compositionally biased region" description="Low complexity" evidence="1">
    <location>
        <begin position="174"/>
        <end position="190"/>
    </location>
</feature>
<evidence type="ECO:0000256" key="1">
    <source>
        <dbReference type="SAM" id="MobiDB-lite"/>
    </source>
</evidence>
<evidence type="ECO:0000313" key="3">
    <source>
        <dbReference type="Proteomes" id="UP000009168"/>
    </source>
</evidence>
<name>I7MGS5_TETTS</name>
<dbReference type="Proteomes" id="UP000009168">
    <property type="component" value="Unassembled WGS sequence"/>
</dbReference>
<keyword evidence="3" id="KW-1185">Reference proteome</keyword>